<organism evidence="9 10">
    <name type="scientific">Ligilactobacillus apodemi DSM 16634 = JCM 16172</name>
    <dbReference type="NCBI Taxonomy" id="1423724"/>
    <lineage>
        <taxon>Bacteria</taxon>
        <taxon>Bacillati</taxon>
        <taxon>Bacillota</taxon>
        <taxon>Bacilli</taxon>
        <taxon>Lactobacillales</taxon>
        <taxon>Lactobacillaceae</taxon>
        <taxon>Ligilactobacillus</taxon>
    </lineage>
</organism>
<dbReference type="STRING" id="1423724.FC32_GL001978"/>
<dbReference type="InterPro" id="IPR028366">
    <property type="entry name" value="PhoU"/>
</dbReference>
<evidence type="ECO:0000259" key="8">
    <source>
        <dbReference type="Pfam" id="PF01895"/>
    </source>
</evidence>
<gene>
    <name evidence="9" type="ORF">FC32_GL001978</name>
</gene>
<dbReference type="OrthoDB" id="9814256at2"/>
<dbReference type="Pfam" id="PF01895">
    <property type="entry name" value="PhoU"/>
    <property type="match status" value="2"/>
</dbReference>
<reference evidence="9 10" key="1">
    <citation type="journal article" date="2015" name="Genome Announc.">
        <title>Expanding the biotechnology potential of lactobacilli through comparative genomics of 213 strains and associated genera.</title>
        <authorList>
            <person name="Sun Z."/>
            <person name="Harris H.M."/>
            <person name="McCann A."/>
            <person name="Guo C."/>
            <person name="Argimon S."/>
            <person name="Zhang W."/>
            <person name="Yang X."/>
            <person name="Jeffery I.B."/>
            <person name="Cooney J.C."/>
            <person name="Kagawa T.F."/>
            <person name="Liu W."/>
            <person name="Song Y."/>
            <person name="Salvetti E."/>
            <person name="Wrobel A."/>
            <person name="Rasinkangas P."/>
            <person name="Parkhill J."/>
            <person name="Rea M.C."/>
            <person name="O'Sullivan O."/>
            <person name="Ritari J."/>
            <person name="Douillard F.P."/>
            <person name="Paul Ross R."/>
            <person name="Yang R."/>
            <person name="Briner A.E."/>
            <person name="Felis G.E."/>
            <person name="de Vos W.M."/>
            <person name="Barrangou R."/>
            <person name="Klaenhammer T.R."/>
            <person name="Caufield P.W."/>
            <person name="Cui Y."/>
            <person name="Zhang H."/>
            <person name="O'Toole P.W."/>
        </authorList>
    </citation>
    <scope>NUCLEOTIDE SEQUENCE [LARGE SCALE GENOMIC DNA]</scope>
    <source>
        <strain evidence="9 10">DSM 16634</strain>
    </source>
</reference>
<feature type="domain" description="PhoU" evidence="8">
    <location>
        <begin position="121"/>
        <end position="205"/>
    </location>
</feature>
<evidence type="ECO:0000313" key="9">
    <source>
        <dbReference type="EMBL" id="KRL86124.1"/>
    </source>
</evidence>
<accession>A0A0R1TY60</accession>
<dbReference type="GO" id="GO:0005737">
    <property type="term" value="C:cytoplasm"/>
    <property type="evidence" value="ECO:0007669"/>
    <property type="project" value="UniProtKB-SubCell"/>
</dbReference>
<keyword evidence="4 7" id="KW-0813">Transport</keyword>
<comment type="similarity">
    <text evidence="2 7">Belongs to the PhoU family.</text>
</comment>
<evidence type="ECO:0000256" key="7">
    <source>
        <dbReference type="PIRNR" id="PIRNR003107"/>
    </source>
</evidence>
<evidence type="ECO:0000313" key="10">
    <source>
        <dbReference type="Proteomes" id="UP000051324"/>
    </source>
</evidence>
<evidence type="ECO:0000256" key="2">
    <source>
        <dbReference type="ARBA" id="ARBA00008107"/>
    </source>
</evidence>
<dbReference type="NCBIfam" id="TIGR02135">
    <property type="entry name" value="phoU_full"/>
    <property type="match status" value="1"/>
</dbReference>
<comment type="function">
    <text evidence="7">Plays a role in the regulation of phosphate uptake.</text>
</comment>
<dbReference type="FunFam" id="1.20.58.220:FF:000004">
    <property type="entry name" value="Phosphate-specific transport system accessory protein PhoU"/>
    <property type="match status" value="1"/>
</dbReference>
<comment type="subcellular location">
    <subcellularLocation>
        <location evidence="1 7">Cytoplasm</location>
    </subcellularLocation>
</comment>
<dbReference type="InterPro" id="IPR026022">
    <property type="entry name" value="PhoU_dom"/>
</dbReference>
<dbReference type="AlphaFoldDB" id="A0A0R1TY60"/>
<dbReference type="Gene3D" id="1.20.58.220">
    <property type="entry name" value="Phosphate transport system protein phou homolog 2, domain 2"/>
    <property type="match status" value="1"/>
</dbReference>
<name>A0A0R1TY60_9LACO</name>
<dbReference type="SUPFAM" id="SSF109755">
    <property type="entry name" value="PhoU-like"/>
    <property type="match status" value="1"/>
</dbReference>
<dbReference type="EMBL" id="AZFT01000031">
    <property type="protein sequence ID" value="KRL86124.1"/>
    <property type="molecule type" value="Genomic_DNA"/>
</dbReference>
<dbReference type="eggNOG" id="COG0704">
    <property type="taxonomic scope" value="Bacteria"/>
</dbReference>
<dbReference type="GO" id="GO:0030643">
    <property type="term" value="P:intracellular phosphate ion homeostasis"/>
    <property type="evidence" value="ECO:0007669"/>
    <property type="project" value="InterPro"/>
</dbReference>
<sequence length="221" mass="24894">MQRHIDTQIQALRQEFITMGLEVKASLEKAIQAVKEDDQVAAKEVIEHDEIINGHEIHLEKKTAQIIALQSPVAGDLRETISILKASSDLERLADHAVSIAKSVLLLKEEYRDEQIDAMIGQMGNNVLEMLSSILKAYTEVDDKLAVQIAAKDTGNDELYLKIRERTLSLIKSKPKFISEGIDYLQIANHLERSGDYITNIAEWIVYTKKGKITELGRNDL</sequence>
<dbReference type="GO" id="GO:0045936">
    <property type="term" value="P:negative regulation of phosphate metabolic process"/>
    <property type="evidence" value="ECO:0007669"/>
    <property type="project" value="InterPro"/>
</dbReference>
<dbReference type="Proteomes" id="UP000051324">
    <property type="component" value="Unassembled WGS sequence"/>
</dbReference>
<comment type="caution">
    <text evidence="9">The sequence shown here is derived from an EMBL/GenBank/DDBJ whole genome shotgun (WGS) entry which is preliminary data.</text>
</comment>
<keyword evidence="10" id="KW-1185">Reference proteome</keyword>
<dbReference type="GO" id="GO:0006817">
    <property type="term" value="P:phosphate ion transport"/>
    <property type="evidence" value="ECO:0007669"/>
    <property type="project" value="UniProtKB-KW"/>
</dbReference>
<proteinExistence type="inferred from homology"/>
<dbReference type="RefSeq" id="WP_025087618.1">
    <property type="nucleotide sequence ID" value="NZ_AZFT01000031.1"/>
</dbReference>
<comment type="subunit">
    <text evidence="3 7">Homodimer.</text>
</comment>
<evidence type="ECO:0000256" key="3">
    <source>
        <dbReference type="ARBA" id="ARBA00011738"/>
    </source>
</evidence>
<dbReference type="PATRIC" id="fig|1423724.4.peg.2062"/>
<evidence type="ECO:0000256" key="5">
    <source>
        <dbReference type="ARBA" id="ARBA00022490"/>
    </source>
</evidence>
<dbReference type="PIRSF" id="PIRSF003107">
    <property type="entry name" value="PhoU"/>
    <property type="match status" value="1"/>
</dbReference>
<dbReference type="PANTHER" id="PTHR42930">
    <property type="entry name" value="PHOSPHATE-SPECIFIC TRANSPORT SYSTEM ACCESSORY PROTEIN PHOU"/>
    <property type="match status" value="1"/>
</dbReference>
<evidence type="ECO:0000256" key="6">
    <source>
        <dbReference type="ARBA" id="ARBA00022592"/>
    </source>
</evidence>
<keyword evidence="6 7" id="KW-0592">Phosphate transport</keyword>
<evidence type="ECO:0000256" key="1">
    <source>
        <dbReference type="ARBA" id="ARBA00004496"/>
    </source>
</evidence>
<dbReference type="InterPro" id="IPR038078">
    <property type="entry name" value="PhoU-like_sf"/>
</dbReference>
<evidence type="ECO:0000256" key="4">
    <source>
        <dbReference type="ARBA" id="ARBA00022448"/>
    </source>
</evidence>
<feature type="domain" description="PhoU" evidence="8">
    <location>
        <begin position="18"/>
        <end position="104"/>
    </location>
</feature>
<protein>
    <recommendedName>
        <fullName evidence="7">Phosphate-specific transport system accessory protein PhoU</fullName>
    </recommendedName>
</protein>
<dbReference type="PANTHER" id="PTHR42930:SF3">
    <property type="entry name" value="PHOSPHATE-SPECIFIC TRANSPORT SYSTEM ACCESSORY PROTEIN PHOU"/>
    <property type="match status" value="1"/>
</dbReference>
<keyword evidence="5 7" id="KW-0963">Cytoplasm</keyword>